<dbReference type="HOGENOM" id="CLU_021439_0_0_1"/>
<organism evidence="3 4">
    <name type="scientific">Cochliobolus carbonum (strain 26-R-13)</name>
    <name type="common">Maize leaf spot fungus</name>
    <name type="synonym">Bipolaris zeicola</name>
    <dbReference type="NCBI Taxonomy" id="930089"/>
    <lineage>
        <taxon>Eukaryota</taxon>
        <taxon>Fungi</taxon>
        <taxon>Dikarya</taxon>
        <taxon>Ascomycota</taxon>
        <taxon>Pezizomycotina</taxon>
        <taxon>Dothideomycetes</taxon>
        <taxon>Pleosporomycetidae</taxon>
        <taxon>Pleosporales</taxon>
        <taxon>Pleosporineae</taxon>
        <taxon>Pleosporaceae</taxon>
        <taxon>Bipolaris</taxon>
    </lineage>
</organism>
<gene>
    <name evidence="3" type="ORF">COCCADRAFT_30089</name>
</gene>
<keyword evidence="1" id="KW-0677">Repeat</keyword>
<reference evidence="3 4" key="1">
    <citation type="journal article" date="2013" name="PLoS Genet.">
        <title>Comparative genome structure, secondary metabolite, and effector coding capacity across Cochliobolus pathogens.</title>
        <authorList>
            <person name="Condon B.J."/>
            <person name="Leng Y."/>
            <person name="Wu D."/>
            <person name="Bushley K.E."/>
            <person name="Ohm R.A."/>
            <person name="Otillar R."/>
            <person name="Martin J."/>
            <person name="Schackwitz W."/>
            <person name="Grimwood J."/>
            <person name="MohdZainudin N."/>
            <person name="Xue C."/>
            <person name="Wang R."/>
            <person name="Manning V.A."/>
            <person name="Dhillon B."/>
            <person name="Tu Z.J."/>
            <person name="Steffenson B.J."/>
            <person name="Salamov A."/>
            <person name="Sun H."/>
            <person name="Lowry S."/>
            <person name="LaButti K."/>
            <person name="Han J."/>
            <person name="Copeland A."/>
            <person name="Lindquist E."/>
            <person name="Barry K."/>
            <person name="Schmutz J."/>
            <person name="Baker S.E."/>
            <person name="Ciuffetti L.M."/>
            <person name="Grigoriev I.V."/>
            <person name="Zhong S."/>
            <person name="Turgeon B.G."/>
        </authorList>
    </citation>
    <scope>NUCLEOTIDE SEQUENCE [LARGE SCALE GENOMIC DNA]</scope>
    <source>
        <strain evidence="3 4">26-R-13</strain>
    </source>
</reference>
<dbReference type="AlphaFoldDB" id="W6Y132"/>
<dbReference type="Proteomes" id="UP000053841">
    <property type="component" value="Unassembled WGS sequence"/>
</dbReference>
<dbReference type="PANTHER" id="PTHR10039:SF14">
    <property type="entry name" value="NACHT DOMAIN-CONTAINING PROTEIN"/>
    <property type="match status" value="1"/>
</dbReference>
<sequence length="300" mass="34107">MFAGQSAQHQNISHEIIEQRAKLCRDALFVSEPEVDRLELVTNKGTRVTGTCEWIKNNGGYRSWNQGETPLLWVTGGPGKGKTMLSIFLTEDLEQELSKYNAGQLVYYFCIHKKRDKGTDLLRSLLYQIIDKRPELAKHAFTYLETPERRAHTLSSLPSLWIILQNIIADATLGDLFCIVDGLDECDEDTRRFLIPRFVDQLEPQSSPNQPESLFRLIIVSRDLEGLEGCEKIDLDEDHVSNDGGDIELFVCEKVKELFQRKKLDVVFQPTVREALISGANGTFLWVGFVINELLKICSS</sequence>
<evidence type="ECO:0000256" key="1">
    <source>
        <dbReference type="ARBA" id="ARBA00022737"/>
    </source>
</evidence>
<accession>W6Y132</accession>
<dbReference type="RefSeq" id="XP_007716986.1">
    <property type="nucleotide sequence ID" value="XM_007718796.1"/>
</dbReference>
<evidence type="ECO:0000313" key="4">
    <source>
        <dbReference type="Proteomes" id="UP000053841"/>
    </source>
</evidence>
<dbReference type="InterPro" id="IPR056884">
    <property type="entry name" value="NPHP3-like_N"/>
</dbReference>
<evidence type="ECO:0000313" key="3">
    <source>
        <dbReference type="EMBL" id="EUC28694.1"/>
    </source>
</evidence>
<dbReference type="SUPFAM" id="SSF52540">
    <property type="entry name" value="P-loop containing nucleoside triphosphate hydrolases"/>
    <property type="match status" value="1"/>
</dbReference>
<dbReference type="PANTHER" id="PTHR10039">
    <property type="entry name" value="AMELOGENIN"/>
    <property type="match status" value="1"/>
</dbReference>
<dbReference type="InterPro" id="IPR027417">
    <property type="entry name" value="P-loop_NTPase"/>
</dbReference>
<dbReference type="Pfam" id="PF24883">
    <property type="entry name" value="NPHP3_N"/>
    <property type="match status" value="1"/>
</dbReference>
<name>W6Y132_COCC2</name>
<dbReference type="eggNOG" id="KOG4177">
    <property type="taxonomic scope" value="Eukaryota"/>
</dbReference>
<protein>
    <recommendedName>
        <fullName evidence="2">Nephrocystin 3-like N-terminal domain-containing protein</fullName>
    </recommendedName>
</protein>
<dbReference type="OrthoDB" id="5418336at2759"/>
<keyword evidence="4" id="KW-1185">Reference proteome</keyword>
<dbReference type="Gene3D" id="3.40.50.300">
    <property type="entry name" value="P-loop containing nucleotide triphosphate hydrolases"/>
    <property type="match status" value="1"/>
</dbReference>
<evidence type="ECO:0000259" key="2">
    <source>
        <dbReference type="Pfam" id="PF24883"/>
    </source>
</evidence>
<dbReference type="GeneID" id="19146688"/>
<proteinExistence type="predicted"/>
<dbReference type="EMBL" id="KI964793">
    <property type="protein sequence ID" value="EUC28694.1"/>
    <property type="molecule type" value="Genomic_DNA"/>
</dbReference>
<feature type="domain" description="Nephrocystin 3-like N-terminal" evidence="2">
    <location>
        <begin position="50"/>
        <end position="222"/>
    </location>
</feature>
<dbReference type="KEGG" id="bze:COCCADRAFT_30089"/>